<gene>
    <name evidence="2" type="ORF">GS399_04780</name>
</gene>
<keyword evidence="3" id="KW-1185">Reference proteome</keyword>
<dbReference type="AlphaFoldDB" id="A0A7K1Y6T5"/>
<dbReference type="RefSeq" id="WP_160843456.1">
    <property type="nucleotide sequence ID" value="NZ_WVHT01000002.1"/>
</dbReference>
<keyword evidence="1" id="KW-0812">Transmembrane</keyword>
<dbReference type="EMBL" id="WVHT01000002">
    <property type="protein sequence ID" value="MXV50277.1"/>
    <property type="molecule type" value="Genomic_DNA"/>
</dbReference>
<reference evidence="2 3" key="1">
    <citation type="submission" date="2019-11" db="EMBL/GenBank/DDBJ databases">
        <title>Pedobacter sp. HMF7647 Genome sequencing and assembly.</title>
        <authorList>
            <person name="Kang H."/>
            <person name="Kim H."/>
            <person name="Joh K."/>
        </authorList>
    </citation>
    <scope>NUCLEOTIDE SEQUENCE [LARGE SCALE GENOMIC DNA]</scope>
    <source>
        <strain evidence="2 3">HMF7647</strain>
    </source>
</reference>
<evidence type="ECO:0000313" key="2">
    <source>
        <dbReference type="EMBL" id="MXV50277.1"/>
    </source>
</evidence>
<protein>
    <submittedName>
        <fullName evidence="2">Uncharacterized protein</fullName>
    </submittedName>
</protein>
<feature type="transmembrane region" description="Helical" evidence="1">
    <location>
        <begin position="190"/>
        <end position="214"/>
    </location>
</feature>
<sequence>MADRINWSAFPNLRDFDRFNVVETTGTPGEITITMNTASAVTWWKSIKFINIRTGQILTEQQTQDANHGPVWIRISSTDYPAHKFTIAKAKIFGIHTDMYDIFELAEKDGRLITLTWLTDGPDNVFSAIGSFFSDLVNGVIAAVTTVVRAVVTVIDAVVGFILNALAWVAGFIFSLPVIGRIIEGIVNIIGWLVSTIINAVLDIIFGLLSIIGIQPPEKLLRIVVIVQQDGFGVPVATAAEVQAQLDVMIELYKVRANIKVIPFRPFQFTTPFSSHAATAVEDFTVFENRPSTPQTLDVNCGAAAFGDDLLTTGSSFELKINNLFWGNARRLVGHGAPIYVFAVRSFIGGTSAGCSLALWSNYVTVQFNRGQPVTGMAHECGHACNLWAHTTSPPAFPSNLMRTGTPATLPATLEDGQVILMRASHHCTFF</sequence>
<accession>A0A7K1Y6T5</accession>
<feature type="transmembrane region" description="Helical" evidence="1">
    <location>
        <begin position="161"/>
        <end position="183"/>
    </location>
</feature>
<evidence type="ECO:0000313" key="3">
    <source>
        <dbReference type="Proteomes" id="UP000466586"/>
    </source>
</evidence>
<keyword evidence="1" id="KW-0472">Membrane</keyword>
<dbReference type="Proteomes" id="UP000466586">
    <property type="component" value="Unassembled WGS sequence"/>
</dbReference>
<keyword evidence="1" id="KW-1133">Transmembrane helix</keyword>
<organism evidence="2 3">
    <name type="scientific">Hufsiella arboris</name>
    <dbReference type="NCBI Taxonomy" id="2695275"/>
    <lineage>
        <taxon>Bacteria</taxon>
        <taxon>Pseudomonadati</taxon>
        <taxon>Bacteroidota</taxon>
        <taxon>Sphingobacteriia</taxon>
        <taxon>Sphingobacteriales</taxon>
        <taxon>Sphingobacteriaceae</taxon>
        <taxon>Hufsiella</taxon>
    </lineage>
</organism>
<evidence type="ECO:0000256" key="1">
    <source>
        <dbReference type="SAM" id="Phobius"/>
    </source>
</evidence>
<feature type="transmembrane region" description="Helical" evidence="1">
    <location>
        <begin position="136"/>
        <end position="155"/>
    </location>
</feature>
<proteinExistence type="predicted"/>
<name>A0A7K1Y6T5_9SPHI</name>
<comment type="caution">
    <text evidence="2">The sequence shown here is derived from an EMBL/GenBank/DDBJ whole genome shotgun (WGS) entry which is preliminary data.</text>
</comment>